<sequence>MLPINELGEKGESRFKEICADAQLICNKSDRDLAGWDFIVDFPFTDASRETLDSRQGPISCHVQVKTLYETSNRLQMRLSSAERLAKEKKPSFVYVLRVNEDLEFVDSFLIHLLDEPLAVILKRLRRERALSGVAKINDKKITIPVNKNSVRFKPTGKDLRAAFESACGVDMDAYISKKCGQLQNLGFDEKRHQLNATLHLGSDEEIVDAFLGIKTNIPISNVQAFETRFGIKLPDSNLHGSGVLNINPQPAGSCLISFQRSALETPAVFTGEVFNPPISGMPPEKIKILIKSNFFTIELKRSSLRFSSIDGDLRSHAPHEWLKYWNAAHMLAEGKGSMKIVLDSTRQSLNFPISKPIQELDVKTCAYWVAVCDASNSLLRKAGVLNQPEVGMKDLEESAIQLLLMNAILNGEDCFKSFETESTAHIKELSQIDMVCADCVEIGDVVLAYYGLAKFNLKHEADQVKWLPVQFEPKAFEDVSNFPKQYEDLLERAKKDTGCPNVISRTYEATKGGLFAKIGAVGSA</sequence>
<protein>
    <recommendedName>
        <fullName evidence="2">DUF4365 domain-containing protein</fullName>
    </recommendedName>
</protein>
<dbReference type="AlphaFoldDB" id="A0A1J5TLH8"/>
<organism evidence="1">
    <name type="scientific">mine drainage metagenome</name>
    <dbReference type="NCBI Taxonomy" id="410659"/>
    <lineage>
        <taxon>unclassified sequences</taxon>
        <taxon>metagenomes</taxon>
        <taxon>ecological metagenomes</taxon>
    </lineage>
</organism>
<name>A0A1J5TLH8_9ZZZZ</name>
<proteinExistence type="predicted"/>
<reference evidence="1" key="1">
    <citation type="submission" date="2016-10" db="EMBL/GenBank/DDBJ databases">
        <title>Sequence of Gallionella enrichment culture.</title>
        <authorList>
            <person name="Poehlein A."/>
            <person name="Muehling M."/>
            <person name="Daniel R."/>
        </authorList>
    </citation>
    <scope>NUCLEOTIDE SEQUENCE</scope>
</reference>
<evidence type="ECO:0000313" key="1">
    <source>
        <dbReference type="EMBL" id="OIR17149.1"/>
    </source>
</evidence>
<comment type="caution">
    <text evidence="1">The sequence shown here is derived from an EMBL/GenBank/DDBJ whole genome shotgun (WGS) entry which is preliminary data.</text>
</comment>
<gene>
    <name evidence="1" type="ORF">GALL_21700</name>
</gene>
<dbReference type="EMBL" id="MLJW01000005">
    <property type="protein sequence ID" value="OIR17149.1"/>
    <property type="molecule type" value="Genomic_DNA"/>
</dbReference>
<accession>A0A1J5TLH8</accession>
<evidence type="ECO:0008006" key="2">
    <source>
        <dbReference type="Google" id="ProtNLM"/>
    </source>
</evidence>